<dbReference type="Pfam" id="PF06993">
    <property type="entry name" value="DUF1304"/>
    <property type="match status" value="1"/>
</dbReference>
<feature type="transmembrane region" description="Helical" evidence="1">
    <location>
        <begin position="77"/>
        <end position="95"/>
    </location>
</feature>
<evidence type="ECO:0000313" key="3">
    <source>
        <dbReference type="Proteomes" id="UP001529343"/>
    </source>
</evidence>
<sequence length="118" mass="12995">MAMIILIWIVAIEHLGIMLLEMFGSPQQQAQAFDMPLEYVKQPTARVALANQGIYNGMLGVLLIVSFFFFHGAVLVTVLRLLLGLIVIVALYGGLTATKKIWLVQLLPAAIAWLCTLI</sequence>
<reference evidence="2 3" key="2">
    <citation type="submission" date="2023-06" db="EMBL/GenBank/DDBJ databases">
        <authorList>
            <person name="Zeman M."/>
            <person name="Kubasova T."/>
            <person name="Jahodarova E."/>
            <person name="Nykrynova M."/>
            <person name="Rychlik I."/>
        </authorList>
    </citation>
    <scope>NUCLEOTIDE SEQUENCE [LARGE SCALE GENOMIC DNA]</scope>
    <source>
        <strain evidence="2 3">161_Gplus</strain>
    </source>
</reference>
<keyword evidence="1" id="KW-1133">Transmembrane helix</keyword>
<dbReference type="EMBL" id="JAUDDW010000011">
    <property type="protein sequence ID" value="MDM8266353.1"/>
    <property type="molecule type" value="Genomic_DNA"/>
</dbReference>
<accession>A0ABT7UXB4</accession>
<dbReference type="Proteomes" id="UP001529343">
    <property type="component" value="Unassembled WGS sequence"/>
</dbReference>
<dbReference type="InterPro" id="IPR009732">
    <property type="entry name" value="DUF1304"/>
</dbReference>
<reference evidence="3" key="1">
    <citation type="submission" date="2023-06" db="EMBL/GenBank/DDBJ databases">
        <title>Identification and characterization of horizontal gene transfer across gut microbiota members of farm animals based on homology search.</title>
        <authorList>
            <person name="Zeman M."/>
            <person name="Kubasova T."/>
            <person name="Jahodarova E."/>
            <person name="Nykrynova M."/>
            <person name="Rychlik I."/>
        </authorList>
    </citation>
    <scope>NUCLEOTIDE SEQUENCE [LARGE SCALE GENOMIC DNA]</scope>
    <source>
        <strain evidence="3">161_Gplus</strain>
    </source>
</reference>
<feature type="transmembrane region" description="Helical" evidence="1">
    <location>
        <begin position="54"/>
        <end position="70"/>
    </location>
</feature>
<keyword evidence="3" id="KW-1185">Reference proteome</keyword>
<dbReference type="RefSeq" id="WP_283594093.1">
    <property type="nucleotide sequence ID" value="NZ_JAUDDW010000011.1"/>
</dbReference>
<gene>
    <name evidence="2" type="ORF">QUW44_04125</name>
</gene>
<dbReference type="PANTHER" id="PTHR38446">
    <property type="entry name" value="BLL0914 PROTEIN"/>
    <property type="match status" value="1"/>
</dbReference>
<keyword evidence="1" id="KW-0472">Membrane</keyword>
<dbReference type="PANTHER" id="PTHR38446:SF1">
    <property type="entry name" value="BLL0914 PROTEIN"/>
    <property type="match status" value="1"/>
</dbReference>
<organism evidence="2 3">
    <name type="scientific">Limosilactobacillus pontis</name>
    <dbReference type="NCBI Taxonomy" id="35787"/>
    <lineage>
        <taxon>Bacteria</taxon>
        <taxon>Bacillati</taxon>
        <taxon>Bacillota</taxon>
        <taxon>Bacilli</taxon>
        <taxon>Lactobacillales</taxon>
        <taxon>Lactobacillaceae</taxon>
        <taxon>Limosilactobacillus</taxon>
    </lineage>
</organism>
<proteinExistence type="predicted"/>
<name>A0ABT7UXB4_9LACO</name>
<protein>
    <submittedName>
        <fullName evidence="2">DUF1304 domain-containing protein</fullName>
    </submittedName>
</protein>
<comment type="caution">
    <text evidence="2">The sequence shown here is derived from an EMBL/GenBank/DDBJ whole genome shotgun (WGS) entry which is preliminary data.</text>
</comment>
<keyword evidence="1" id="KW-0812">Transmembrane</keyword>
<evidence type="ECO:0000256" key="1">
    <source>
        <dbReference type="SAM" id="Phobius"/>
    </source>
</evidence>
<evidence type="ECO:0000313" key="2">
    <source>
        <dbReference type="EMBL" id="MDM8266353.1"/>
    </source>
</evidence>